<dbReference type="GeneID" id="113164854"/>
<dbReference type="InterPro" id="IPR057613">
    <property type="entry name" value="VWA7_4"/>
</dbReference>
<evidence type="ECO:0000313" key="12">
    <source>
        <dbReference type="Proteomes" id="UP000265040"/>
    </source>
</evidence>
<protein>
    <submittedName>
        <fullName evidence="11">Uncharacterized protein</fullName>
    </submittedName>
</protein>
<evidence type="ECO:0000259" key="8">
    <source>
        <dbReference type="Pfam" id="PF23619"/>
    </source>
</evidence>
<feature type="transmembrane region" description="Helical" evidence="5">
    <location>
        <begin position="20"/>
        <end position="39"/>
    </location>
</feature>
<dbReference type="GO" id="GO:0005576">
    <property type="term" value="C:extracellular region"/>
    <property type="evidence" value="ECO:0007669"/>
    <property type="project" value="UniProtKB-SubCell"/>
</dbReference>
<feature type="domain" description="Hemicentin-1-like von Willebrand factor A" evidence="9">
    <location>
        <begin position="311"/>
        <end position="489"/>
    </location>
</feature>
<sequence>MTQDTRGIWEQTGKQMKGFILTYLLLLALPCMGFLPNFWSRVLTLSWDSHTHQYITEQAILNVTLETLKGSKKQGGHAEEWTRLGRSFWRAVGEVVKSNAAMDFLSSTRSDPVYHFDSEHIDSATLMLRQFWAQTLLSVRAKEYQSARHSLGQLFHSLQDFYSHSNWVEMGQRSIYLHLLHPEEPAIPVANEDTPTCMECFSVTCRNNLLPGLISTQQESQLLTTGYFSSFPPKPNGKCSHGGILDSSRYIEARGGINKDSTSPLFSPHHYLHVEAATLATEATLTALRDLRDTVGHKTFLRLFSVKQVPALVFVMDTTGSMFEEISAARFRAHSIIQNRANSPGQPGTFILVPFHDPAVGPVYETDDPNQFMQYMENLLALGGGDEPEMCLSAVQLALTHSPPLSEIFVFTDASPKDAHLFDAVKALTLEKQSKVTFLLTEDPSYSTESRGRRRRRKRRRRESLSPDRFSLYSSLSSLSGGLTIFTTNSDIHKVSSIVEDNTASDKVTLLHVKSVQEFMSSHTFRVDTSVENITLHVTGILIESILTNPSEQSQSLLSEKGPLALLEHFEGLYRISLLPPIQPGQWKLQAKSKGHLTFKVTGDSSVDFLYYFATVNNETHPGLARVEGSPVAGISAFLVLAVTGLSPDEEASFSHVTLLGAEGEKLQQVWLNSSSSSSAYAVEELVGWVDSVPRVPFCVRLTGRDSRGNKLERVSTEMVQPTHVQIQVLSAPRLVPGHGTTVDFDILNHGPARSLSLTADDDCGYLHTRSPQTFHVAEQKSFRGQVDLHTPATAPAGATVTLTLTVRALDSPDSNYAVAYLTVVPPNPDTSPPSCSAAGGPSVCPSVCNESTWTISLVVSDSGRSGLAALQLQKGDGILTLLHSPPPREDSLVEDQPGAHKDKITNAGPYHHHHQYHNARLEKGAPPLNVSEWVPDSSQPLWVRYTSSCCSTRAELLVWDAAGNLKRCHIMSGQQRQQRNTDTEVSGTGRFGPAGIMFWLLSLLWCLLF</sequence>
<dbReference type="InParanoid" id="A0A3Q1JRX0"/>
<dbReference type="Ensembl" id="ENSATET00000034262.3">
    <property type="protein sequence ID" value="ENSATEP00000033773.2"/>
    <property type="gene ID" value="ENSATEG00000023253.3"/>
</dbReference>
<evidence type="ECO:0000259" key="10">
    <source>
        <dbReference type="Pfam" id="PF25107"/>
    </source>
</evidence>
<dbReference type="SUPFAM" id="SSF53300">
    <property type="entry name" value="vWA-like"/>
    <property type="match status" value="1"/>
</dbReference>
<dbReference type="GeneTree" id="ENSGT00390000011517"/>
<evidence type="ECO:0000259" key="7">
    <source>
        <dbReference type="Pfam" id="PF23610"/>
    </source>
</evidence>
<feature type="domain" description="VWA7 beta-sandwich" evidence="7">
    <location>
        <begin position="608"/>
        <end position="719"/>
    </location>
</feature>
<proteinExistence type="predicted"/>
<keyword evidence="3" id="KW-0732">Signal</keyword>
<dbReference type="OrthoDB" id="301415at2759"/>
<dbReference type="InterPro" id="IPR057615">
    <property type="entry name" value="Ig_VWA7"/>
</dbReference>
<evidence type="ECO:0000256" key="5">
    <source>
        <dbReference type="SAM" id="Phobius"/>
    </source>
</evidence>
<reference evidence="11" key="2">
    <citation type="submission" date="2025-08" db="UniProtKB">
        <authorList>
            <consortium name="Ensembl"/>
        </authorList>
    </citation>
    <scope>IDENTIFICATION</scope>
</reference>
<evidence type="ECO:0000256" key="1">
    <source>
        <dbReference type="ARBA" id="ARBA00004613"/>
    </source>
</evidence>
<evidence type="ECO:0000256" key="3">
    <source>
        <dbReference type="ARBA" id="ARBA00022729"/>
    </source>
</evidence>
<dbReference type="Pfam" id="PF25106">
    <property type="entry name" value="VWA_4"/>
    <property type="match status" value="1"/>
</dbReference>
<keyword evidence="2" id="KW-0964">Secreted</keyword>
<dbReference type="InterPro" id="IPR056475">
    <property type="entry name" value="GBD_Hemicentin/VWA7"/>
</dbReference>
<accession>A0A3Q1JRX0</accession>
<keyword evidence="5" id="KW-1133">Transmembrane helix</keyword>
<dbReference type="InterPro" id="IPR056862">
    <property type="entry name" value="VWA7_N"/>
</dbReference>
<evidence type="ECO:0000313" key="11">
    <source>
        <dbReference type="Ensembl" id="ENSATEP00000033773.2"/>
    </source>
</evidence>
<reference evidence="11" key="1">
    <citation type="submission" date="2021-04" db="EMBL/GenBank/DDBJ databases">
        <authorList>
            <consortium name="Wellcome Sanger Institute Data Sharing"/>
        </authorList>
    </citation>
    <scope>NUCLEOTIDE SEQUENCE [LARGE SCALE GENOMIC DNA]</scope>
</reference>
<feature type="domain" description="VWA7 Ig-like" evidence="8">
    <location>
        <begin position="724"/>
        <end position="825"/>
    </location>
</feature>
<gene>
    <name evidence="11" type="primary">VWA7</name>
</gene>
<dbReference type="InterPro" id="IPR056861">
    <property type="entry name" value="HMCN1-like_VWA"/>
</dbReference>
<dbReference type="PANTHER" id="PTHR14905:SF23">
    <property type="entry name" value="VON WILLEBRAND FACTOR A DOMAIN-CONTAINING PROTEIN 7 ISOFORM X1"/>
    <property type="match status" value="1"/>
</dbReference>
<dbReference type="Pfam" id="PF25107">
    <property type="entry name" value="VWA7_N"/>
    <property type="match status" value="1"/>
</dbReference>
<keyword evidence="12" id="KW-1185">Reference proteome</keyword>
<dbReference type="Gene3D" id="3.40.50.410">
    <property type="entry name" value="von Willebrand factor, type A domain"/>
    <property type="match status" value="1"/>
</dbReference>
<keyword evidence="4" id="KW-0325">Glycoprotein</keyword>
<organism evidence="11 12">
    <name type="scientific">Anabas testudineus</name>
    <name type="common">Climbing perch</name>
    <name type="synonym">Anthias testudineus</name>
    <dbReference type="NCBI Taxonomy" id="64144"/>
    <lineage>
        <taxon>Eukaryota</taxon>
        <taxon>Metazoa</taxon>
        <taxon>Chordata</taxon>
        <taxon>Craniata</taxon>
        <taxon>Vertebrata</taxon>
        <taxon>Euteleostomi</taxon>
        <taxon>Actinopterygii</taxon>
        <taxon>Neopterygii</taxon>
        <taxon>Teleostei</taxon>
        <taxon>Neoteleostei</taxon>
        <taxon>Acanthomorphata</taxon>
        <taxon>Anabantaria</taxon>
        <taxon>Anabantiformes</taxon>
        <taxon>Anabantoidei</taxon>
        <taxon>Anabantidae</taxon>
        <taxon>Anabas</taxon>
    </lineage>
</organism>
<feature type="domain" description="VWA7 N-terminal" evidence="10">
    <location>
        <begin position="82"/>
        <end position="301"/>
    </location>
</feature>
<keyword evidence="5" id="KW-0812">Transmembrane</keyword>
<evidence type="ECO:0000256" key="2">
    <source>
        <dbReference type="ARBA" id="ARBA00022525"/>
    </source>
</evidence>
<reference evidence="11" key="3">
    <citation type="submission" date="2025-09" db="UniProtKB">
        <authorList>
            <consortium name="Ensembl"/>
        </authorList>
    </citation>
    <scope>IDENTIFICATION</scope>
</reference>
<dbReference type="PANTHER" id="PTHR14905">
    <property type="entry name" value="NG37"/>
    <property type="match status" value="1"/>
</dbReference>
<keyword evidence="5" id="KW-0472">Membrane</keyword>
<comment type="subcellular location">
    <subcellularLocation>
        <location evidence="1">Secreted</location>
    </subcellularLocation>
</comment>
<dbReference type="InterPro" id="IPR036465">
    <property type="entry name" value="vWFA_dom_sf"/>
</dbReference>
<dbReference type="Pfam" id="PF23560">
    <property type="entry name" value="GBD_Hemicentin"/>
    <property type="match status" value="1"/>
</dbReference>
<evidence type="ECO:0000259" key="9">
    <source>
        <dbReference type="Pfam" id="PF25106"/>
    </source>
</evidence>
<dbReference type="InterPro" id="IPR052577">
    <property type="entry name" value="VWA7"/>
</dbReference>
<dbReference type="RefSeq" id="XP_026220165.1">
    <property type="nucleotide sequence ID" value="XM_026364380.1"/>
</dbReference>
<feature type="domain" description="Hemicentin/VWA7 galactose-binding" evidence="6">
    <location>
        <begin position="508"/>
        <end position="606"/>
    </location>
</feature>
<dbReference type="Proteomes" id="UP000265040">
    <property type="component" value="Chromosome 13"/>
</dbReference>
<dbReference type="Pfam" id="PF23619">
    <property type="entry name" value="Ig_VWA7"/>
    <property type="match status" value="1"/>
</dbReference>
<dbReference type="Pfam" id="PF23610">
    <property type="entry name" value="VWA7_4"/>
    <property type="match status" value="1"/>
</dbReference>
<evidence type="ECO:0000259" key="6">
    <source>
        <dbReference type="Pfam" id="PF23560"/>
    </source>
</evidence>
<dbReference type="AlphaFoldDB" id="A0A3Q1JRX0"/>
<name>A0A3Q1JRX0_ANATE</name>
<evidence type="ECO:0000256" key="4">
    <source>
        <dbReference type="ARBA" id="ARBA00023180"/>
    </source>
</evidence>
<dbReference type="STRING" id="64144.ENSATEP00000033773"/>